<name>A0A0B7MBM4_9FIRM</name>
<dbReference type="Proteomes" id="UP000046155">
    <property type="component" value="Unassembled WGS sequence"/>
</dbReference>
<keyword evidence="2" id="KW-1185">Reference proteome</keyword>
<evidence type="ECO:0000313" key="2">
    <source>
        <dbReference type="Proteomes" id="UP000046155"/>
    </source>
</evidence>
<evidence type="ECO:0000313" key="1">
    <source>
        <dbReference type="EMBL" id="CEO87465.1"/>
    </source>
</evidence>
<proteinExistence type="predicted"/>
<dbReference type="EMBL" id="CDRZ01000009">
    <property type="protein sequence ID" value="CEO87465.1"/>
    <property type="molecule type" value="Genomic_DNA"/>
</dbReference>
<reference evidence="2" key="1">
    <citation type="submission" date="2015-01" db="EMBL/GenBank/DDBJ databases">
        <authorList>
            <person name="Manzoor Shahid"/>
            <person name="Zubair Saima"/>
        </authorList>
    </citation>
    <scope>NUCLEOTIDE SEQUENCE [LARGE SCALE GENOMIC DNA]</scope>
    <source>
        <strain evidence="2">Sp3</strain>
    </source>
</reference>
<dbReference type="AlphaFoldDB" id="A0A0B7MBM4"/>
<sequence>MCRPRMIHSKPRKRVALVSASLTTPLSTKTSTDKRPLKRVTGLNMMRLVIPCPLLLAGVERVLLSLDRLEQIEGFVRRAEEAAGKIEELTALAATYLYCLPHLFVA</sequence>
<protein>
    <submittedName>
        <fullName evidence="1">Uncharacterized protein</fullName>
    </submittedName>
</protein>
<organism evidence="1 2">
    <name type="scientific">Syntrophaceticus schinkii</name>
    <dbReference type="NCBI Taxonomy" id="499207"/>
    <lineage>
        <taxon>Bacteria</taxon>
        <taxon>Bacillati</taxon>
        <taxon>Bacillota</taxon>
        <taxon>Clostridia</taxon>
        <taxon>Thermoanaerobacterales</taxon>
        <taxon>Thermoanaerobacterales Family III. Incertae Sedis</taxon>
        <taxon>Syntrophaceticus</taxon>
    </lineage>
</organism>
<gene>
    <name evidence="1" type="ORF">SSCH_1060007</name>
</gene>
<accession>A0A0B7MBM4</accession>